<evidence type="ECO:0000313" key="3">
    <source>
        <dbReference type="Proteomes" id="UP000694559"/>
    </source>
</evidence>
<accession>A0A8C6YAY1</accession>
<protein>
    <submittedName>
        <fullName evidence="2">Uncharacterized protein</fullName>
    </submittedName>
</protein>
<feature type="compositionally biased region" description="Polar residues" evidence="1">
    <location>
        <begin position="1"/>
        <end position="10"/>
    </location>
</feature>
<keyword evidence="3" id="KW-1185">Reference proteome</keyword>
<name>A0A8C6YAY1_NAJNA</name>
<proteinExistence type="predicted"/>
<evidence type="ECO:0000313" key="2">
    <source>
        <dbReference type="Ensembl" id="ENSNNAP00000025879.1"/>
    </source>
</evidence>
<dbReference type="Proteomes" id="UP000694559">
    <property type="component" value="Unplaced"/>
</dbReference>
<dbReference type="GeneTree" id="ENSGT00960000190657"/>
<reference evidence="2" key="2">
    <citation type="submission" date="2025-09" db="UniProtKB">
        <authorList>
            <consortium name="Ensembl"/>
        </authorList>
    </citation>
    <scope>IDENTIFICATION</scope>
</reference>
<dbReference type="Ensembl" id="ENSNNAT00000027127.1">
    <property type="protein sequence ID" value="ENSNNAP00000025879.1"/>
    <property type="gene ID" value="ENSNNAG00000016871.1"/>
</dbReference>
<dbReference type="AlphaFoldDB" id="A0A8C6YAY1"/>
<dbReference type="OrthoDB" id="9902666at2759"/>
<reference evidence="2" key="1">
    <citation type="submission" date="2025-08" db="UniProtKB">
        <authorList>
            <consortium name="Ensembl"/>
        </authorList>
    </citation>
    <scope>IDENTIFICATION</scope>
</reference>
<evidence type="ECO:0000256" key="1">
    <source>
        <dbReference type="SAM" id="MobiDB-lite"/>
    </source>
</evidence>
<feature type="region of interest" description="Disordered" evidence="1">
    <location>
        <begin position="1"/>
        <end position="20"/>
    </location>
</feature>
<sequence>MEAQSHSSATNEKKKIENPIVKYPTRTEVSEKAAASSTTSNDLFWHQILGFSSKTSLSD</sequence>
<organism evidence="2 3">
    <name type="scientific">Naja naja</name>
    <name type="common">Indian cobra</name>
    <dbReference type="NCBI Taxonomy" id="35670"/>
    <lineage>
        <taxon>Eukaryota</taxon>
        <taxon>Metazoa</taxon>
        <taxon>Chordata</taxon>
        <taxon>Craniata</taxon>
        <taxon>Vertebrata</taxon>
        <taxon>Euteleostomi</taxon>
        <taxon>Lepidosauria</taxon>
        <taxon>Squamata</taxon>
        <taxon>Bifurcata</taxon>
        <taxon>Unidentata</taxon>
        <taxon>Episquamata</taxon>
        <taxon>Toxicofera</taxon>
        <taxon>Serpentes</taxon>
        <taxon>Colubroidea</taxon>
        <taxon>Elapidae</taxon>
        <taxon>Elapinae</taxon>
        <taxon>Naja</taxon>
    </lineage>
</organism>